<protein>
    <submittedName>
        <fullName evidence="3">Uncharacterized protein</fullName>
    </submittedName>
</protein>
<feature type="chain" id="PRO_5032903359" evidence="2">
    <location>
        <begin position="34"/>
        <end position="107"/>
    </location>
</feature>
<feature type="signal peptide" evidence="2">
    <location>
        <begin position="1"/>
        <end position="33"/>
    </location>
</feature>
<accession>A0A835E7U4</accession>
<evidence type="ECO:0000313" key="3">
    <source>
        <dbReference type="EMBL" id="KAF8666862.1"/>
    </source>
</evidence>
<dbReference type="EMBL" id="JACEFO010002305">
    <property type="protein sequence ID" value="KAF8666862.1"/>
    <property type="molecule type" value="Genomic_DNA"/>
</dbReference>
<dbReference type="AlphaFoldDB" id="A0A835E7U4"/>
<proteinExistence type="predicted"/>
<dbReference type="Proteomes" id="UP000636709">
    <property type="component" value="Unassembled WGS sequence"/>
</dbReference>
<reference evidence="3" key="1">
    <citation type="submission" date="2020-07" db="EMBL/GenBank/DDBJ databases">
        <title>Genome sequence and genetic diversity analysis of an under-domesticated orphan crop, white fonio (Digitaria exilis).</title>
        <authorList>
            <person name="Bennetzen J.L."/>
            <person name="Chen S."/>
            <person name="Ma X."/>
            <person name="Wang X."/>
            <person name="Yssel A.E.J."/>
            <person name="Chaluvadi S.R."/>
            <person name="Johnson M."/>
            <person name="Gangashetty P."/>
            <person name="Hamidou F."/>
            <person name="Sanogo M.D."/>
            <person name="Zwaenepoel A."/>
            <person name="Wallace J."/>
            <person name="Van De Peer Y."/>
            <person name="Van Deynze A."/>
        </authorList>
    </citation>
    <scope>NUCLEOTIDE SEQUENCE</scope>
    <source>
        <tissue evidence="3">Leaves</tissue>
    </source>
</reference>
<evidence type="ECO:0000313" key="4">
    <source>
        <dbReference type="Proteomes" id="UP000636709"/>
    </source>
</evidence>
<evidence type="ECO:0000256" key="2">
    <source>
        <dbReference type="SAM" id="SignalP"/>
    </source>
</evidence>
<keyword evidence="2" id="KW-0732">Signal</keyword>
<sequence length="107" mass="11459">MAAAGYKSCISKATAALFLLLLPLLLSSTVSEAARNHGGGRKWEAPIIYPSPAWNPPIVYPSPVNPPPRSEQMDMGDLPSGYIDEQAPAALPENDPDESLAPVERMM</sequence>
<evidence type="ECO:0000256" key="1">
    <source>
        <dbReference type="SAM" id="MobiDB-lite"/>
    </source>
</evidence>
<comment type="caution">
    <text evidence="3">The sequence shown here is derived from an EMBL/GenBank/DDBJ whole genome shotgun (WGS) entry which is preliminary data.</text>
</comment>
<feature type="region of interest" description="Disordered" evidence="1">
    <location>
        <begin position="61"/>
        <end position="107"/>
    </location>
</feature>
<gene>
    <name evidence="3" type="ORF">HU200_053382</name>
</gene>
<organism evidence="3 4">
    <name type="scientific">Digitaria exilis</name>
    <dbReference type="NCBI Taxonomy" id="1010633"/>
    <lineage>
        <taxon>Eukaryota</taxon>
        <taxon>Viridiplantae</taxon>
        <taxon>Streptophyta</taxon>
        <taxon>Embryophyta</taxon>
        <taxon>Tracheophyta</taxon>
        <taxon>Spermatophyta</taxon>
        <taxon>Magnoliopsida</taxon>
        <taxon>Liliopsida</taxon>
        <taxon>Poales</taxon>
        <taxon>Poaceae</taxon>
        <taxon>PACMAD clade</taxon>
        <taxon>Panicoideae</taxon>
        <taxon>Panicodae</taxon>
        <taxon>Paniceae</taxon>
        <taxon>Anthephorinae</taxon>
        <taxon>Digitaria</taxon>
    </lineage>
</organism>
<keyword evidence="4" id="KW-1185">Reference proteome</keyword>
<name>A0A835E7U4_9POAL</name>